<dbReference type="AlphaFoldDB" id="A0A252EHU6"/>
<name>A0A252EHU6_9PROT</name>
<evidence type="ECO:0000313" key="2">
    <source>
        <dbReference type="Proteomes" id="UP000195072"/>
    </source>
</evidence>
<evidence type="ECO:0000313" key="1">
    <source>
        <dbReference type="EMBL" id="OUL65977.1"/>
    </source>
</evidence>
<protein>
    <recommendedName>
        <fullName evidence="3">Phosphoribosyltransferase</fullName>
    </recommendedName>
</protein>
<organism evidence="1 2">
    <name type="scientific">Acetobacter senegalensis</name>
    <dbReference type="NCBI Taxonomy" id="446692"/>
    <lineage>
        <taxon>Bacteria</taxon>
        <taxon>Pseudomonadati</taxon>
        <taxon>Pseudomonadota</taxon>
        <taxon>Alphaproteobacteria</taxon>
        <taxon>Acetobacterales</taxon>
        <taxon>Acetobacteraceae</taxon>
        <taxon>Acetobacter</taxon>
    </lineage>
</organism>
<dbReference type="EMBL" id="JOOZ01000044">
    <property type="protein sequence ID" value="OUL65977.1"/>
    <property type="molecule type" value="Genomic_DNA"/>
</dbReference>
<dbReference type="CDD" id="cd06223">
    <property type="entry name" value="PRTases_typeI"/>
    <property type="match status" value="1"/>
</dbReference>
<dbReference type="Gene3D" id="3.40.50.2020">
    <property type="match status" value="1"/>
</dbReference>
<dbReference type="Proteomes" id="UP000195072">
    <property type="component" value="Unassembled WGS sequence"/>
</dbReference>
<accession>A0A252EHU6</accession>
<comment type="caution">
    <text evidence="1">The sequence shown here is derived from an EMBL/GenBank/DDBJ whole genome shotgun (WGS) entry which is preliminary data.</text>
</comment>
<dbReference type="RefSeq" id="WP_086897768.1">
    <property type="nucleotide sequence ID" value="NZ_JOOZ01000044.1"/>
</dbReference>
<dbReference type="InterPro" id="IPR029057">
    <property type="entry name" value="PRTase-like"/>
</dbReference>
<sequence length="237" mass="26417">MLVDARESIRAARLMIDELHDERIFDHIAAYLRFGRKTKVLAPIKLPSVNTNALGMVYADSVAKTLGFEVENNVFQTTSEKRDRSVDVMSRLTQPPIFGGEIEVGTDYILVDDVFTTGGTLACLRGYVHRHGGNVIVCSTLAAGTRVTREATKYDRRQMGVALAPTNATLHMLRKNMGDEYHAVDSVFCEGLRYGLHQLTEQEARFVSNQARTIRGYNGSVSEWFSRNIIEARSSGV</sequence>
<gene>
    <name evidence="1" type="ORF">HK16_12685</name>
</gene>
<proteinExistence type="predicted"/>
<evidence type="ECO:0008006" key="3">
    <source>
        <dbReference type="Google" id="ProtNLM"/>
    </source>
</evidence>
<reference evidence="1 2" key="1">
    <citation type="submission" date="2014-06" db="EMBL/GenBank/DDBJ databases">
        <authorList>
            <person name="Ju J."/>
            <person name="Zhang J."/>
        </authorList>
    </citation>
    <scope>NUCLEOTIDE SEQUENCE [LARGE SCALE GENOMIC DNA]</scope>
    <source>
        <strain evidence="1">DmL_050</strain>
    </source>
</reference>
<dbReference type="SUPFAM" id="SSF53271">
    <property type="entry name" value="PRTase-like"/>
    <property type="match status" value="1"/>
</dbReference>
<dbReference type="InterPro" id="IPR000836">
    <property type="entry name" value="PRTase_dom"/>
</dbReference>